<evidence type="ECO:0000256" key="4">
    <source>
        <dbReference type="ARBA" id="ARBA00023004"/>
    </source>
</evidence>
<dbReference type="InterPro" id="IPR054699">
    <property type="entry name" value="rSAM_CUAEP"/>
</dbReference>
<accession>A0A8J3Q447</accession>
<keyword evidence="2" id="KW-0949">S-adenosyl-L-methionine</keyword>
<dbReference type="PROSITE" id="PS51918">
    <property type="entry name" value="RADICAL_SAM"/>
    <property type="match status" value="1"/>
</dbReference>
<evidence type="ECO:0000256" key="1">
    <source>
        <dbReference type="ARBA" id="ARBA00001966"/>
    </source>
</evidence>
<dbReference type="SFLD" id="SFLDS00029">
    <property type="entry name" value="Radical_SAM"/>
    <property type="match status" value="1"/>
</dbReference>
<evidence type="ECO:0000313" key="7">
    <source>
        <dbReference type="EMBL" id="GIH03419.1"/>
    </source>
</evidence>
<reference evidence="7" key="1">
    <citation type="submission" date="2021-01" db="EMBL/GenBank/DDBJ databases">
        <title>Whole genome shotgun sequence of Rhizocola hellebori NBRC 109834.</title>
        <authorList>
            <person name="Komaki H."/>
            <person name="Tamura T."/>
        </authorList>
    </citation>
    <scope>NUCLEOTIDE SEQUENCE</scope>
    <source>
        <strain evidence="7">NBRC 109834</strain>
    </source>
</reference>
<gene>
    <name evidence="7" type="ORF">Rhe02_14860</name>
</gene>
<proteinExistence type="predicted"/>
<dbReference type="SFLD" id="SFLDG01082">
    <property type="entry name" value="B12-binding_domain_containing"/>
    <property type="match status" value="1"/>
</dbReference>
<dbReference type="AlphaFoldDB" id="A0A8J3Q447"/>
<feature type="domain" description="Radical SAM core" evidence="6">
    <location>
        <begin position="177"/>
        <end position="400"/>
    </location>
</feature>
<dbReference type="InterPro" id="IPR023404">
    <property type="entry name" value="rSAM_horseshoe"/>
</dbReference>
<evidence type="ECO:0000313" key="8">
    <source>
        <dbReference type="Proteomes" id="UP000612899"/>
    </source>
</evidence>
<dbReference type="Gene3D" id="3.80.30.20">
    <property type="entry name" value="tm_1862 like domain"/>
    <property type="match status" value="1"/>
</dbReference>
<dbReference type="GO" id="GO:0005829">
    <property type="term" value="C:cytosol"/>
    <property type="evidence" value="ECO:0007669"/>
    <property type="project" value="TreeGrafter"/>
</dbReference>
<dbReference type="InterPro" id="IPR051198">
    <property type="entry name" value="BchE-like"/>
</dbReference>
<dbReference type="SMART" id="SM00729">
    <property type="entry name" value="Elp3"/>
    <property type="match status" value="1"/>
</dbReference>
<dbReference type="NCBIfam" id="NF040546">
    <property type="entry name" value="rSAM_CUAEP"/>
    <property type="match status" value="1"/>
</dbReference>
<dbReference type="Pfam" id="PF04055">
    <property type="entry name" value="Radical_SAM"/>
    <property type="match status" value="1"/>
</dbReference>
<dbReference type="SUPFAM" id="SSF102114">
    <property type="entry name" value="Radical SAM enzymes"/>
    <property type="match status" value="1"/>
</dbReference>
<keyword evidence="4" id="KW-0408">Iron</keyword>
<dbReference type="PANTHER" id="PTHR43409">
    <property type="entry name" value="ANAEROBIC MAGNESIUM-PROTOPORPHYRIN IX MONOMETHYL ESTER CYCLASE-RELATED"/>
    <property type="match status" value="1"/>
</dbReference>
<dbReference type="EMBL" id="BONY01000007">
    <property type="protein sequence ID" value="GIH03419.1"/>
    <property type="molecule type" value="Genomic_DNA"/>
</dbReference>
<dbReference type="GO" id="GO:0003824">
    <property type="term" value="F:catalytic activity"/>
    <property type="evidence" value="ECO:0007669"/>
    <property type="project" value="InterPro"/>
</dbReference>
<keyword evidence="5" id="KW-0411">Iron-sulfur</keyword>
<comment type="cofactor">
    <cofactor evidence="1">
        <name>[4Fe-4S] cluster</name>
        <dbReference type="ChEBI" id="CHEBI:49883"/>
    </cofactor>
</comment>
<comment type="caution">
    <text evidence="7">The sequence shown here is derived from an EMBL/GenBank/DDBJ whole genome shotgun (WGS) entry which is preliminary data.</text>
</comment>
<evidence type="ECO:0000259" key="6">
    <source>
        <dbReference type="PROSITE" id="PS51918"/>
    </source>
</evidence>
<dbReference type="GO" id="GO:0046872">
    <property type="term" value="F:metal ion binding"/>
    <property type="evidence" value="ECO:0007669"/>
    <property type="project" value="UniProtKB-KW"/>
</dbReference>
<dbReference type="InterPro" id="IPR007197">
    <property type="entry name" value="rSAM"/>
</dbReference>
<name>A0A8J3Q447_9ACTN</name>
<dbReference type="InterPro" id="IPR006638">
    <property type="entry name" value="Elp3/MiaA/NifB-like_rSAM"/>
</dbReference>
<dbReference type="RefSeq" id="WP_203907327.1">
    <property type="nucleotide sequence ID" value="NZ_BONY01000007.1"/>
</dbReference>
<evidence type="ECO:0000256" key="5">
    <source>
        <dbReference type="ARBA" id="ARBA00023014"/>
    </source>
</evidence>
<keyword evidence="3" id="KW-0479">Metal-binding</keyword>
<dbReference type="PANTHER" id="PTHR43409:SF7">
    <property type="entry name" value="BLL1977 PROTEIN"/>
    <property type="match status" value="1"/>
</dbReference>
<keyword evidence="8" id="KW-1185">Reference proteome</keyword>
<evidence type="ECO:0000256" key="2">
    <source>
        <dbReference type="ARBA" id="ARBA00022691"/>
    </source>
</evidence>
<dbReference type="GO" id="GO:0051536">
    <property type="term" value="F:iron-sulfur cluster binding"/>
    <property type="evidence" value="ECO:0007669"/>
    <property type="project" value="UniProtKB-KW"/>
</dbReference>
<evidence type="ECO:0000256" key="3">
    <source>
        <dbReference type="ARBA" id="ARBA00022723"/>
    </source>
</evidence>
<dbReference type="InterPro" id="IPR058240">
    <property type="entry name" value="rSAM_sf"/>
</dbReference>
<dbReference type="Proteomes" id="UP000612899">
    <property type="component" value="Unassembled WGS sequence"/>
</dbReference>
<sequence length="483" mass="53088">MTTVPLQNGPRASSPRVLLLSTYELGHQPFGLASPAAWLRAEGADVTCVDVDVVTLEDDTIRAADLVGVYLPMHTATRLAVPLIQRVLSINPQAHVCAYGLYAPVNEEMLRQIGVKTVLGGEFEEPLTALVAGLSAAQAPVRQLLPVISLGRQEFRVPDRAGLPALGSYASLQWPDGSSRVVGYTEATRGCKHMCRHCPIVPVYNGQFRVVQRDVVDQEVANLVEEGAQHITFGDPDFFNGPRHAIDVVQKLHDRFPGLTYDVTIKVEHLLAQASLLPRLRDTGCVLVTTAVESFDEKVLDYFEKRHTSEDFVTAQRLLAEAGVALNPTFVAFTPWTTRESYTQFLMSIHEFGLVDSVAPVQYAIRLLLPAGSRLLELPEMRMHVGEYDPQGLCHRWSHPDPAMDTLQDELFSLVEVAVEAAHPRGQVFDAVRAHTAKALGGELADRLNALPASPRGLPTVPYLSEPWFCCAEPTRGQLEPML</sequence>
<protein>
    <submittedName>
        <fullName evidence="7">Radical SAM protein</fullName>
    </submittedName>
</protein>
<dbReference type="CDD" id="cd01335">
    <property type="entry name" value="Radical_SAM"/>
    <property type="match status" value="1"/>
</dbReference>
<organism evidence="7 8">
    <name type="scientific">Rhizocola hellebori</name>
    <dbReference type="NCBI Taxonomy" id="1392758"/>
    <lineage>
        <taxon>Bacteria</taxon>
        <taxon>Bacillati</taxon>
        <taxon>Actinomycetota</taxon>
        <taxon>Actinomycetes</taxon>
        <taxon>Micromonosporales</taxon>
        <taxon>Micromonosporaceae</taxon>
        <taxon>Rhizocola</taxon>
    </lineage>
</organism>